<proteinExistence type="predicted"/>
<keyword evidence="2" id="KW-1185">Reference proteome</keyword>
<dbReference type="AlphaFoldDB" id="A0A654M1B7"/>
<name>A0A654M1B7_9ARCH</name>
<dbReference type="Proteomes" id="UP000058925">
    <property type="component" value="Chromosome"/>
</dbReference>
<dbReference type="KEGG" id="taa:NMY3_03068"/>
<accession>A0A654M1B7</accession>
<dbReference type="EMBL" id="CP012850">
    <property type="protein sequence ID" value="ALI37255.1"/>
    <property type="molecule type" value="Genomic_DNA"/>
</dbReference>
<gene>
    <name evidence="1" type="ORF">NMY3_03068</name>
</gene>
<reference evidence="2" key="1">
    <citation type="submission" date="2015-10" db="EMBL/GenBank/DDBJ databases">
        <title>Niche specialization of a soil ammonia-oxidizing archaeon, Candidatus Nitrosocosmicus oleophilus.</title>
        <authorList>
            <person name="Jung M.-Y."/>
            <person name="Rhee S.-K."/>
        </authorList>
    </citation>
    <scope>NUCLEOTIDE SEQUENCE [LARGE SCALE GENOMIC DNA]</scope>
    <source>
        <strain evidence="2">MY3</strain>
    </source>
</reference>
<organism evidence="1 2">
    <name type="scientific">Candidatus Nitrosocosmicus oleophilus</name>
    <dbReference type="NCBI Taxonomy" id="1353260"/>
    <lineage>
        <taxon>Archaea</taxon>
        <taxon>Nitrososphaerota</taxon>
        <taxon>Nitrososphaeria</taxon>
        <taxon>Nitrososphaerales</taxon>
        <taxon>Nitrososphaeraceae</taxon>
        <taxon>Candidatus Nitrosocosmicus</taxon>
    </lineage>
</organism>
<sequence>MIVTKEMKEKIDKNGFPDDFIFCSNCVTFNSIAHKKVGDEVVCINCHTDKYFS</sequence>
<evidence type="ECO:0000313" key="2">
    <source>
        <dbReference type="Proteomes" id="UP000058925"/>
    </source>
</evidence>
<evidence type="ECO:0000313" key="1">
    <source>
        <dbReference type="EMBL" id="ALI37255.1"/>
    </source>
</evidence>
<protein>
    <submittedName>
        <fullName evidence="1">Uncharacterized protein</fullName>
    </submittedName>
</protein>